<keyword evidence="2" id="KW-1185">Reference proteome</keyword>
<gene>
    <name evidence="1" type="ORF">FIBRA_09390</name>
</gene>
<evidence type="ECO:0000313" key="1">
    <source>
        <dbReference type="EMBL" id="CCM07067.1"/>
    </source>
</evidence>
<dbReference type="Proteomes" id="UP000006352">
    <property type="component" value="Unassembled WGS sequence"/>
</dbReference>
<reference evidence="1 2" key="1">
    <citation type="journal article" date="2012" name="Appl. Environ. Microbiol.">
        <title>Short-read sequencing for genomic analysis of the brown rot fungus Fibroporia radiculosa.</title>
        <authorList>
            <person name="Tang J.D."/>
            <person name="Perkins A.D."/>
            <person name="Sonstegard T.S."/>
            <person name="Schroeder S.G."/>
            <person name="Burgess S.C."/>
            <person name="Diehl S.V."/>
        </authorList>
    </citation>
    <scope>NUCLEOTIDE SEQUENCE [LARGE SCALE GENOMIC DNA]</scope>
    <source>
        <strain evidence="1 2">TFFH 294</strain>
    </source>
</reference>
<protein>
    <submittedName>
        <fullName evidence="1">Uncharacterized protein</fullName>
    </submittedName>
</protein>
<accession>J7RHJ4</accession>
<organism evidence="1 2">
    <name type="scientific">Fibroporia radiculosa</name>
    <dbReference type="NCBI Taxonomy" id="599839"/>
    <lineage>
        <taxon>Eukaryota</taxon>
        <taxon>Fungi</taxon>
        <taxon>Dikarya</taxon>
        <taxon>Basidiomycota</taxon>
        <taxon>Agaricomycotina</taxon>
        <taxon>Agaricomycetes</taxon>
        <taxon>Polyporales</taxon>
        <taxon>Fibroporiaceae</taxon>
        <taxon>Fibroporia</taxon>
    </lineage>
</organism>
<dbReference type="AlphaFoldDB" id="J7RHJ4"/>
<dbReference type="EMBL" id="HE797634">
    <property type="protein sequence ID" value="CCM07067.1"/>
    <property type="molecule type" value="Genomic_DNA"/>
</dbReference>
<sequence>MSTHGPTLIINASYRGDRRGDTRTAVLSTAQDTAPSLGIEKYTLAS</sequence>
<name>J7RHJ4_9APHY</name>
<dbReference type="HOGENOM" id="CLU_3191321_0_0_1"/>
<dbReference type="RefSeq" id="XP_012177088.1">
    <property type="nucleotide sequence ID" value="XM_012321698.1"/>
</dbReference>
<proteinExistence type="predicted"/>
<dbReference type="GeneID" id="24101967"/>
<evidence type="ECO:0000313" key="2">
    <source>
        <dbReference type="Proteomes" id="UP000006352"/>
    </source>
</evidence>
<dbReference type="InParanoid" id="J7RHJ4"/>